<dbReference type="OrthoDB" id="25408at2759"/>
<dbReference type="AlphaFoldDB" id="A0A443RDH7"/>
<dbReference type="GO" id="GO:0051028">
    <property type="term" value="P:mRNA transport"/>
    <property type="evidence" value="ECO:0007669"/>
    <property type="project" value="UniProtKB-UniRule"/>
</dbReference>
<comment type="caution">
    <text evidence="3">The sequence shown here is derived from an EMBL/GenBank/DDBJ whole genome shotgun (WGS) entry which is preliminary data.</text>
</comment>
<comment type="function">
    <text evidence="1">Has a role in nuclear-cytoplasmic transport of proteins and mRNAs.</text>
</comment>
<dbReference type="SUPFAM" id="SSF54427">
    <property type="entry name" value="NTF2-like"/>
    <property type="match status" value="1"/>
</dbReference>
<evidence type="ECO:0000256" key="1">
    <source>
        <dbReference type="RuleBase" id="RU369002"/>
    </source>
</evidence>
<dbReference type="PROSITE" id="PS50177">
    <property type="entry name" value="NTF2_DOMAIN"/>
    <property type="match status" value="1"/>
</dbReference>
<evidence type="ECO:0000259" key="2">
    <source>
        <dbReference type="PROSITE" id="PS50177"/>
    </source>
</evidence>
<keyword evidence="1" id="KW-0539">Nucleus</keyword>
<dbReference type="Gene3D" id="3.10.450.50">
    <property type="match status" value="1"/>
</dbReference>
<feature type="domain" description="NTF2" evidence="2">
    <location>
        <begin position="15"/>
        <end position="136"/>
    </location>
</feature>
<dbReference type="GO" id="GO:0006913">
    <property type="term" value="P:nucleocytoplasmic transport"/>
    <property type="evidence" value="ECO:0007669"/>
    <property type="project" value="UniProtKB-UniRule"/>
</dbReference>
<dbReference type="InterPro" id="IPR032710">
    <property type="entry name" value="NTF2-like_dom_sf"/>
</dbReference>
<keyword evidence="1" id="KW-0653">Protein transport</keyword>
<dbReference type="CDD" id="cd00780">
    <property type="entry name" value="NTF2"/>
    <property type="match status" value="1"/>
</dbReference>
<name>A0A443RDH7_9ACAR</name>
<keyword evidence="1" id="KW-0963">Cytoplasm</keyword>
<dbReference type="InterPro" id="IPR018222">
    <property type="entry name" value="Nuclear_transport_factor_2_euk"/>
</dbReference>
<dbReference type="GO" id="GO:0005634">
    <property type="term" value="C:nucleus"/>
    <property type="evidence" value="ECO:0007669"/>
    <property type="project" value="UniProtKB-SubCell"/>
</dbReference>
<dbReference type="InterPro" id="IPR045875">
    <property type="entry name" value="NTF2"/>
</dbReference>
<dbReference type="EMBL" id="NCKU01001025">
    <property type="protein sequence ID" value="RWS13322.1"/>
    <property type="molecule type" value="Genomic_DNA"/>
</dbReference>
<reference evidence="3 4" key="1">
    <citation type="journal article" date="2018" name="Gigascience">
        <title>Genomes of trombidid mites reveal novel predicted allergens and laterally-transferred genes associated with secondary metabolism.</title>
        <authorList>
            <person name="Dong X."/>
            <person name="Chaisiri K."/>
            <person name="Xia D."/>
            <person name="Armstrong S.D."/>
            <person name="Fang Y."/>
            <person name="Donnelly M.J."/>
            <person name="Kadowaki T."/>
            <person name="McGarry J.W."/>
            <person name="Darby A.C."/>
            <person name="Makepeace B.L."/>
        </authorList>
    </citation>
    <scope>NUCLEOTIDE SEQUENCE [LARGE SCALE GENOMIC DNA]</scope>
    <source>
        <strain evidence="3">UoL-WK</strain>
    </source>
</reference>
<evidence type="ECO:0000313" key="3">
    <source>
        <dbReference type="EMBL" id="RWS13322.1"/>
    </source>
</evidence>
<dbReference type="InterPro" id="IPR002075">
    <property type="entry name" value="NTF2_dom"/>
</dbReference>
<dbReference type="GO" id="GO:0015031">
    <property type="term" value="P:protein transport"/>
    <property type="evidence" value="ECO:0007669"/>
    <property type="project" value="UniProtKB-KW"/>
</dbReference>
<proteinExistence type="predicted"/>
<dbReference type="Proteomes" id="UP000285301">
    <property type="component" value="Unassembled WGS sequence"/>
</dbReference>
<organism evidence="3 4">
    <name type="scientific">Dinothrombium tinctorium</name>
    <dbReference type="NCBI Taxonomy" id="1965070"/>
    <lineage>
        <taxon>Eukaryota</taxon>
        <taxon>Metazoa</taxon>
        <taxon>Ecdysozoa</taxon>
        <taxon>Arthropoda</taxon>
        <taxon>Chelicerata</taxon>
        <taxon>Arachnida</taxon>
        <taxon>Acari</taxon>
        <taxon>Acariformes</taxon>
        <taxon>Trombidiformes</taxon>
        <taxon>Prostigmata</taxon>
        <taxon>Anystina</taxon>
        <taxon>Parasitengona</taxon>
        <taxon>Trombidioidea</taxon>
        <taxon>Trombidiidae</taxon>
        <taxon>Dinothrombium</taxon>
    </lineage>
</organism>
<dbReference type="Pfam" id="PF02136">
    <property type="entry name" value="NTF2"/>
    <property type="match status" value="1"/>
</dbReference>
<dbReference type="GO" id="GO:0005737">
    <property type="term" value="C:cytoplasm"/>
    <property type="evidence" value="ECO:0007669"/>
    <property type="project" value="UniProtKB-SubCell"/>
</dbReference>
<keyword evidence="4" id="KW-1185">Reference proteome</keyword>
<sequence>MMPSNELRIVEICDYGKQFAEIYYEKLDKARHNLLKLFHEQSTLIWNGNRVDGNGNIAEFLERLPSSETHLLSVDSQPVEDLPQIAGRRMMSVLCSGRMKFASSSNFVNFTESFLLIAEAGADSNVWKVISDTYRNH</sequence>
<accession>A0A443RDH7</accession>
<keyword evidence="1" id="KW-0813">Transport</keyword>
<protein>
    <recommendedName>
        <fullName evidence="1">NTF2-related export protein</fullName>
    </recommendedName>
</protein>
<gene>
    <name evidence="3" type="ORF">B4U79_05230</name>
</gene>
<comment type="subcellular location">
    <subcellularLocation>
        <location evidence="1">Cytoplasm</location>
    </subcellularLocation>
    <subcellularLocation>
        <location evidence="1">Nucleus</location>
    </subcellularLocation>
</comment>
<evidence type="ECO:0000313" key="4">
    <source>
        <dbReference type="Proteomes" id="UP000285301"/>
    </source>
</evidence>
<dbReference type="PANTHER" id="PTHR12612">
    <property type="entry name" value="NUCLEAR TRANSPORT FACTOR 2"/>
    <property type="match status" value="1"/>
</dbReference>
<dbReference type="STRING" id="1965070.A0A443RDH7"/>